<dbReference type="EMBL" id="SJJZ01000002">
    <property type="protein sequence ID" value="TCC07201.1"/>
    <property type="molecule type" value="Genomic_DNA"/>
</dbReference>
<dbReference type="GO" id="GO:0008270">
    <property type="term" value="F:zinc ion binding"/>
    <property type="evidence" value="ECO:0007669"/>
    <property type="project" value="UniProtKB-KW"/>
</dbReference>
<sequence length="207" mass="22059">MGQSRDSDPTGLEVAVCPSDQPGCPVAMQGGPMTEPRSAVPTRECRGRADVDVNGLRADLEQLRRFRVEELNELTADMATGSDDAEDGVASALMTAAATALAVIDAALHRIDEDRFGMCQGCGDDIAVDRLTALPMASLCMSCQYATEASGSGSEQSPRRHSGLRPVPARSARSVPRRQANREPGPRDIVDVWGYDSFPASDPPANW</sequence>
<dbReference type="AlphaFoldDB" id="A0A4R0H9U4"/>
<comment type="caution">
    <text evidence="7">The sequence shown here is derived from an EMBL/GenBank/DDBJ whole genome shotgun (WGS) entry which is preliminary data.</text>
</comment>
<evidence type="ECO:0000256" key="4">
    <source>
        <dbReference type="PROSITE-ProRule" id="PRU00510"/>
    </source>
</evidence>
<name>A0A4R0H9U4_9ACTN</name>
<dbReference type="PANTHER" id="PTHR33823">
    <property type="entry name" value="RNA POLYMERASE-BINDING TRANSCRIPTION FACTOR DKSA-RELATED"/>
    <property type="match status" value="1"/>
</dbReference>
<evidence type="ECO:0000256" key="5">
    <source>
        <dbReference type="SAM" id="MobiDB-lite"/>
    </source>
</evidence>
<dbReference type="PANTHER" id="PTHR33823:SF4">
    <property type="entry name" value="GENERAL STRESS PROTEIN 16O"/>
    <property type="match status" value="1"/>
</dbReference>
<feature type="domain" description="Zinc finger DksA/TraR C4-type" evidence="6">
    <location>
        <begin position="116"/>
        <end position="144"/>
    </location>
</feature>
<organism evidence="7 8">
    <name type="scientific">Kribbella soli</name>
    <dbReference type="NCBI Taxonomy" id="1124743"/>
    <lineage>
        <taxon>Bacteria</taxon>
        <taxon>Bacillati</taxon>
        <taxon>Actinomycetota</taxon>
        <taxon>Actinomycetes</taxon>
        <taxon>Propionibacteriales</taxon>
        <taxon>Kribbellaceae</taxon>
        <taxon>Kribbella</taxon>
    </lineage>
</organism>
<dbReference type="OrthoDB" id="1121111at2"/>
<feature type="zinc finger region" description="dksA C4-type" evidence="4">
    <location>
        <begin position="119"/>
        <end position="143"/>
    </location>
</feature>
<keyword evidence="8" id="KW-1185">Reference proteome</keyword>
<evidence type="ECO:0000313" key="8">
    <source>
        <dbReference type="Proteomes" id="UP000292346"/>
    </source>
</evidence>
<dbReference type="Pfam" id="PF01258">
    <property type="entry name" value="zf-dskA_traR"/>
    <property type="match status" value="1"/>
</dbReference>
<evidence type="ECO:0000256" key="2">
    <source>
        <dbReference type="ARBA" id="ARBA00022771"/>
    </source>
</evidence>
<dbReference type="Gene3D" id="1.20.120.910">
    <property type="entry name" value="DksA, coiled-coil domain"/>
    <property type="match status" value="1"/>
</dbReference>
<dbReference type="PROSITE" id="PS51128">
    <property type="entry name" value="ZF_DKSA_2"/>
    <property type="match status" value="1"/>
</dbReference>
<feature type="region of interest" description="Disordered" evidence="5">
    <location>
        <begin position="18"/>
        <end position="42"/>
    </location>
</feature>
<keyword evidence="1" id="KW-0479">Metal-binding</keyword>
<evidence type="ECO:0000256" key="1">
    <source>
        <dbReference type="ARBA" id="ARBA00022723"/>
    </source>
</evidence>
<evidence type="ECO:0000313" key="7">
    <source>
        <dbReference type="EMBL" id="TCC07201.1"/>
    </source>
</evidence>
<keyword evidence="2" id="KW-0863">Zinc-finger</keyword>
<feature type="region of interest" description="Disordered" evidence="5">
    <location>
        <begin position="149"/>
        <end position="207"/>
    </location>
</feature>
<dbReference type="Proteomes" id="UP000292346">
    <property type="component" value="Unassembled WGS sequence"/>
</dbReference>
<accession>A0A4R0H9U4</accession>
<dbReference type="InterPro" id="IPR000962">
    <property type="entry name" value="Znf_DskA_TraR"/>
</dbReference>
<reference evidence="7 8" key="1">
    <citation type="submission" date="2019-02" db="EMBL/GenBank/DDBJ databases">
        <title>Kribbella capetownensis sp. nov. and Kribbella speibonae sp. nov., isolated from soil.</title>
        <authorList>
            <person name="Curtis S.M."/>
            <person name="Norton I."/>
            <person name="Everest G.J."/>
            <person name="Meyers P.R."/>
        </authorList>
    </citation>
    <scope>NUCLEOTIDE SEQUENCE [LARGE SCALE GENOMIC DNA]</scope>
    <source>
        <strain evidence="7 8">KCTC 29219</strain>
    </source>
</reference>
<gene>
    <name evidence="7" type="ORF">E0H45_14375</name>
</gene>
<keyword evidence="3" id="KW-0862">Zinc</keyword>
<dbReference type="SUPFAM" id="SSF57716">
    <property type="entry name" value="Glucocorticoid receptor-like (DNA-binding domain)"/>
    <property type="match status" value="1"/>
</dbReference>
<feature type="compositionally biased region" description="Basic and acidic residues" evidence="5">
    <location>
        <begin position="180"/>
        <end position="190"/>
    </location>
</feature>
<evidence type="ECO:0000256" key="3">
    <source>
        <dbReference type="ARBA" id="ARBA00022833"/>
    </source>
</evidence>
<protein>
    <recommendedName>
        <fullName evidence="6">Zinc finger DksA/TraR C4-type domain-containing protein</fullName>
    </recommendedName>
</protein>
<evidence type="ECO:0000259" key="6">
    <source>
        <dbReference type="Pfam" id="PF01258"/>
    </source>
</evidence>
<proteinExistence type="predicted"/>